<evidence type="ECO:0000256" key="5">
    <source>
        <dbReference type="ARBA" id="ARBA00022982"/>
    </source>
</evidence>
<keyword evidence="6" id="KW-0408">Iron</keyword>
<dbReference type="EMBL" id="VTAW01000011">
    <property type="protein sequence ID" value="TYT62081.1"/>
    <property type="molecule type" value="Genomic_DNA"/>
</dbReference>
<dbReference type="Pfam" id="PF13375">
    <property type="entry name" value="RnfC_N"/>
    <property type="match status" value="1"/>
</dbReference>
<feature type="domain" description="NADH-ubiquinone oxidoreductase 51kDa subunit FMN-binding" evidence="8">
    <location>
        <begin position="25"/>
        <end position="181"/>
    </location>
</feature>
<evidence type="ECO:0000259" key="8">
    <source>
        <dbReference type="Pfam" id="PF01512"/>
    </source>
</evidence>
<keyword evidence="3" id="KW-0479">Metal-binding</keyword>
<organism evidence="10 11">
    <name type="scientific">Natrialba swarupiae</name>
    <dbReference type="NCBI Taxonomy" id="2448032"/>
    <lineage>
        <taxon>Archaea</taxon>
        <taxon>Methanobacteriati</taxon>
        <taxon>Methanobacteriota</taxon>
        <taxon>Stenosarchaea group</taxon>
        <taxon>Halobacteria</taxon>
        <taxon>Halobacteriales</taxon>
        <taxon>Natrialbaceae</taxon>
        <taxon>Natrialba</taxon>
    </lineage>
</organism>
<keyword evidence="7" id="KW-0411">Iron-sulfur</keyword>
<comment type="caution">
    <text evidence="10">The sequence shown here is derived from an EMBL/GenBank/DDBJ whole genome shotgun (WGS) entry which is preliminary data.</text>
</comment>
<evidence type="ECO:0000313" key="11">
    <source>
        <dbReference type="Proteomes" id="UP000324104"/>
    </source>
</evidence>
<accession>A0A5D5AST7</accession>
<dbReference type="PANTHER" id="PTHR43034:SF2">
    <property type="entry name" value="ION-TRANSLOCATING OXIDOREDUCTASE COMPLEX SUBUNIT C"/>
    <property type="match status" value="1"/>
</dbReference>
<dbReference type="SUPFAM" id="SSF142019">
    <property type="entry name" value="Nqo1 FMN-binding domain-like"/>
    <property type="match status" value="1"/>
</dbReference>
<evidence type="ECO:0000256" key="7">
    <source>
        <dbReference type="ARBA" id="ARBA00023014"/>
    </source>
</evidence>
<dbReference type="InterPro" id="IPR011538">
    <property type="entry name" value="Nuo51_FMN-bd"/>
</dbReference>
<keyword evidence="2" id="KW-0004">4Fe-4S</keyword>
<dbReference type="RefSeq" id="WP_149081418.1">
    <property type="nucleotide sequence ID" value="NZ_VTAW01000011.1"/>
</dbReference>
<dbReference type="Pfam" id="PF01512">
    <property type="entry name" value="Complex1_51K"/>
    <property type="match status" value="1"/>
</dbReference>
<feature type="domain" description="RnfC Barrel sandwich hybrid" evidence="9">
    <location>
        <begin position="321"/>
        <end position="367"/>
    </location>
</feature>
<dbReference type="Gene3D" id="3.40.50.11540">
    <property type="entry name" value="NADH-ubiquinone oxidoreductase 51kDa subunit"/>
    <property type="match status" value="1"/>
</dbReference>
<dbReference type="GO" id="GO:0051539">
    <property type="term" value="F:4 iron, 4 sulfur cluster binding"/>
    <property type="evidence" value="ECO:0007669"/>
    <property type="project" value="UniProtKB-KW"/>
</dbReference>
<dbReference type="Proteomes" id="UP000324104">
    <property type="component" value="Unassembled WGS sequence"/>
</dbReference>
<dbReference type="GO" id="GO:0046872">
    <property type="term" value="F:metal ion binding"/>
    <property type="evidence" value="ECO:0007669"/>
    <property type="project" value="UniProtKB-KW"/>
</dbReference>
<dbReference type="InterPro" id="IPR010208">
    <property type="entry name" value="Ion_transpt_RnfC/RsxC"/>
</dbReference>
<name>A0A5D5AST7_9EURY</name>
<dbReference type="GO" id="GO:0016020">
    <property type="term" value="C:membrane"/>
    <property type="evidence" value="ECO:0007669"/>
    <property type="project" value="InterPro"/>
</dbReference>
<evidence type="ECO:0000256" key="3">
    <source>
        <dbReference type="ARBA" id="ARBA00022723"/>
    </source>
</evidence>
<dbReference type="SUPFAM" id="SSF142984">
    <property type="entry name" value="Nqo1 middle domain-like"/>
    <property type="match status" value="1"/>
</dbReference>
<dbReference type="InterPro" id="IPR037225">
    <property type="entry name" value="Nuo51_FMN-bd_sf"/>
</dbReference>
<dbReference type="PANTHER" id="PTHR43034">
    <property type="entry name" value="ION-TRANSLOCATING OXIDOREDUCTASE COMPLEX SUBUNIT C"/>
    <property type="match status" value="1"/>
</dbReference>
<keyword evidence="5" id="KW-0249">Electron transport</keyword>
<dbReference type="InterPro" id="IPR026902">
    <property type="entry name" value="RnfC_N"/>
</dbReference>
<reference evidence="10 11" key="1">
    <citation type="submission" date="2019-08" db="EMBL/GenBank/DDBJ databases">
        <title>Archaea genome.</title>
        <authorList>
            <person name="Kajale S."/>
            <person name="Shouche Y."/>
            <person name="Deshpande N."/>
            <person name="Sharma A."/>
        </authorList>
    </citation>
    <scope>NUCLEOTIDE SEQUENCE [LARGE SCALE GENOMIC DNA]</scope>
    <source>
        <strain evidence="10 11">ESP3B_9</strain>
    </source>
</reference>
<keyword evidence="11" id="KW-1185">Reference proteome</keyword>
<evidence type="ECO:0000256" key="2">
    <source>
        <dbReference type="ARBA" id="ARBA00022485"/>
    </source>
</evidence>
<dbReference type="GO" id="GO:0009055">
    <property type="term" value="F:electron transfer activity"/>
    <property type="evidence" value="ECO:0007669"/>
    <property type="project" value="InterPro"/>
</dbReference>
<keyword evidence="4" id="KW-0677">Repeat</keyword>
<evidence type="ECO:0000256" key="6">
    <source>
        <dbReference type="ARBA" id="ARBA00023004"/>
    </source>
</evidence>
<dbReference type="AlphaFoldDB" id="A0A5D5AST7"/>
<keyword evidence="1" id="KW-0813">Transport</keyword>
<gene>
    <name evidence="10" type="ORF">FYC77_10290</name>
</gene>
<evidence type="ECO:0000256" key="4">
    <source>
        <dbReference type="ARBA" id="ARBA00022737"/>
    </source>
</evidence>
<evidence type="ECO:0000256" key="1">
    <source>
        <dbReference type="ARBA" id="ARBA00022448"/>
    </source>
</evidence>
<evidence type="ECO:0000313" key="10">
    <source>
        <dbReference type="EMBL" id="TYT62081.1"/>
    </source>
</evidence>
<sequence length="375" mass="40682">MYEQAVRPDDASRWPEDLADGVERIRDAGVAGAGGAGFPSYAKWERADSTEYLLVNHQESEPNYVVDKWLGKTRASAFAELFDRLLEDVFDVIVVSAKRTDREGYLRALEAETGGTVRTPDELPLEVETESGVVFAYTDPTYQYGMESVLLNVVADTVIGSDLPADHGWLVQNTETMSNISRAFREQRPVTSTYVHVDGDVPRHRFLEVPIGTPASTVLEAAGAPIESLPSDAVVASGGPGWCFELECGPREFGITKATNGLLVLEESTVEANTLGDGRIDVLESRDWTERALETEPTATLEPDRVRIPLVTNPAFEGTVDPARPIVAPGDRVDRGDVVAGPRSDGISIPQHASIDGTVTAVTDSNVEITADDRR</sequence>
<evidence type="ECO:0000259" key="9">
    <source>
        <dbReference type="Pfam" id="PF13375"/>
    </source>
</evidence>
<proteinExistence type="predicted"/>
<protein>
    <submittedName>
        <fullName evidence="10">NADH dehydrogenase subunit</fullName>
    </submittedName>
</protein>